<reference evidence="3" key="3">
    <citation type="journal article" date="2021" name="Syst. Appl. Microbiol.">
        <title>Roseomonas hellenica sp. nov., isolated from roots of wild-growing Alkanna tinctoria.</title>
        <authorList>
            <person name="Rat A."/>
            <person name="Naranjo H.D."/>
            <person name="Lebbe L."/>
            <person name="Cnockaert M."/>
            <person name="Krigas N."/>
            <person name="Grigoriadou K."/>
            <person name="Maloupa E."/>
            <person name="Willems A."/>
        </authorList>
    </citation>
    <scope>NUCLEOTIDE SEQUENCE</scope>
    <source>
        <strain evidence="3">LMG 31161</strain>
    </source>
</reference>
<dbReference type="Gene3D" id="1.10.443.10">
    <property type="entry name" value="Intergrase catalytic core"/>
    <property type="match status" value="1"/>
</dbReference>
<reference evidence="3" key="1">
    <citation type="submission" date="2020-01" db="EMBL/GenBank/DDBJ databases">
        <authorList>
            <person name="Rat A."/>
        </authorList>
    </citation>
    <scope>NUCLEOTIDE SEQUENCE</scope>
    <source>
        <strain evidence="3">LMG 31161</strain>
    </source>
</reference>
<feature type="domain" description="Tyr recombinase" evidence="2">
    <location>
        <begin position="335"/>
        <end position="537"/>
    </location>
</feature>
<gene>
    <name evidence="4" type="ORF">GWK15_22570</name>
    <name evidence="3" type="ORF">GXW75_23490</name>
</gene>
<accession>A0A9X9WPH7</accession>
<dbReference type="InterPro" id="IPR011010">
    <property type="entry name" value="DNA_brk_join_enz"/>
</dbReference>
<keyword evidence="1" id="KW-0233">DNA recombination</keyword>
<evidence type="ECO:0000313" key="5">
    <source>
        <dbReference type="Proteomes" id="UP000746741"/>
    </source>
</evidence>
<dbReference type="InterPro" id="IPR002104">
    <property type="entry name" value="Integrase_catalytic"/>
</dbReference>
<reference evidence="4 5" key="2">
    <citation type="submission" date="2020-02" db="EMBL/GenBank/DDBJ databases">
        <authorList>
            <person name="Sun Q."/>
            <person name="Inoue M."/>
        </authorList>
    </citation>
    <scope>NUCLEOTIDE SEQUENCE [LARGE SCALE GENOMIC DNA]</scope>
    <source>
        <strain evidence="4 5">KCTC 22478</strain>
    </source>
</reference>
<comment type="caution">
    <text evidence="3">The sequence shown here is derived from an EMBL/GenBank/DDBJ whole genome shotgun (WGS) entry which is preliminary data.</text>
</comment>
<dbReference type="EMBL" id="JAAEDK010000087">
    <property type="protein sequence ID" value="MBR0662237.1"/>
    <property type="molecule type" value="Genomic_DNA"/>
</dbReference>
<evidence type="ECO:0000259" key="2">
    <source>
        <dbReference type="PROSITE" id="PS51898"/>
    </source>
</evidence>
<evidence type="ECO:0000313" key="4">
    <source>
        <dbReference type="EMBL" id="NKE19759.1"/>
    </source>
</evidence>
<dbReference type="AlphaFoldDB" id="A0A9X9WPH7"/>
<dbReference type="CDD" id="cd00397">
    <property type="entry name" value="DNA_BRE_C"/>
    <property type="match status" value="1"/>
</dbReference>
<dbReference type="SUPFAM" id="SSF56349">
    <property type="entry name" value="DNA breaking-rejoining enzymes"/>
    <property type="match status" value="1"/>
</dbReference>
<dbReference type="PROSITE" id="PS51898">
    <property type="entry name" value="TYR_RECOMBINASE"/>
    <property type="match status" value="1"/>
</dbReference>
<proteinExistence type="predicted"/>
<dbReference type="GO" id="GO:0006310">
    <property type="term" value="P:DNA recombination"/>
    <property type="evidence" value="ECO:0007669"/>
    <property type="project" value="UniProtKB-KW"/>
</dbReference>
<dbReference type="GO" id="GO:0003677">
    <property type="term" value="F:DNA binding"/>
    <property type="evidence" value="ECO:0007669"/>
    <property type="project" value="InterPro"/>
</dbReference>
<evidence type="ECO:0000313" key="3">
    <source>
        <dbReference type="EMBL" id="MBR0662237.1"/>
    </source>
</evidence>
<name>A0A9X9WPH7_9PROT</name>
<evidence type="ECO:0000313" key="6">
    <source>
        <dbReference type="Proteomes" id="UP001138708"/>
    </source>
</evidence>
<dbReference type="RefSeq" id="WP_168043667.1">
    <property type="nucleotide sequence ID" value="NZ_JAAEDK010000087.1"/>
</dbReference>
<dbReference type="InterPro" id="IPR013762">
    <property type="entry name" value="Integrase-like_cat_sf"/>
</dbReference>
<organism evidence="3 6">
    <name type="scientific">Neoroseomonas oryzicola</name>
    <dbReference type="NCBI Taxonomy" id="535904"/>
    <lineage>
        <taxon>Bacteria</taxon>
        <taxon>Pseudomonadati</taxon>
        <taxon>Pseudomonadota</taxon>
        <taxon>Alphaproteobacteria</taxon>
        <taxon>Acetobacterales</taxon>
        <taxon>Acetobacteraceae</taxon>
        <taxon>Neoroseomonas</taxon>
    </lineage>
</organism>
<dbReference type="EMBL" id="JAAVUP010000013">
    <property type="protein sequence ID" value="NKE19759.1"/>
    <property type="molecule type" value="Genomic_DNA"/>
</dbReference>
<dbReference type="Proteomes" id="UP001138708">
    <property type="component" value="Unassembled WGS sequence"/>
</dbReference>
<protein>
    <submittedName>
        <fullName evidence="3">Site-specific integrase</fullName>
    </submittedName>
</protein>
<dbReference type="Pfam" id="PF00589">
    <property type="entry name" value="Phage_integrase"/>
    <property type="match status" value="1"/>
</dbReference>
<evidence type="ECO:0000256" key="1">
    <source>
        <dbReference type="ARBA" id="ARBA00023172"/>
    </source>
</evidence>
<sequence>MADVRQRILADEAVPPGRRRDMASALMSLAKAVGRPAEVLPADPQVLRPLLAGLTPAMVGQKPGRWRNILSLSSTALAHAGIVAIQGRIREEPSPAWVAILDLLADGQHRHFNLWRLARYATQQGIEPDAVDDAMIERYRLDLATRSLVSEPDRAARDAARYWNMAVEACPEWPQQRLSIPDNRDTYSLPWDRYPDSLLQEVEAWAAKLSDTSPFGDRGLKPLRLTSVSTRRCQLRLYLGALVQKGIEPSAMVNLATVVAPAMAARGLRYIWERAGEKYSHHLFQMAGMVQMIARHWCKLPTSDVDQLAEMVKQCRPERAGMSLRTKERVRAVAENPERLRQLLLLPTTLIDEARAMPPCEQTAQQVQTAIALEILLFAPIRLRNLQNLRLGVHLLPRQAKGFDISIPASETKNGDPYDAVLPPEVARHITLYLERYRAFLMPAPSDWLFPGQVLGKAKTDDGLRSQIRKAIAIRCGLVLTPHCFRALAGWMVLKKNPGAHGLVQRLLGHKSTTTTMAYYTGLEQVLAVQHYDEMLREEREKAAASFDRAGRRRKAR</sequence>
<dbReference type="GO" id="GO:0015074">
    <property type="term" value="P:DNA integration"/>
    <property type="evidence" value="ECO:0007669"/>
    <property type="project" value="InterPro"/>
</dbReference>
<dbReference type="Proteomes" id="UP000746741">
    <property type="component" value="Unassembled WGS sequence"/>
</dbReference>
<keyword evidence="5" id="KW-1185">Reference proteome</keyword>